<evidence type="ECO:0000256" key="5">
    <source>
        <dbReference type="SAM" id="Phobius"/>
    </source>
</evidence>
<dbReference type="AlphaFoldDB" id="A0A5N5ISR0"/>
<gene>
    <name evidence="6" type="ORF">FOT42_005630</name>
</gene>
<comment type="caution">
    <text evidence="6">The sequence shown here is derived from an EMBL/GenBank/DDBJ whole genome shotgun (WGS) entry which is preliminary data.</text>
</comment>
<feature type="transmembrane region" description="Helical" evidence="5">
    <location>
        <begin position="40"/>
        <end position="60"/>
    </location>
</feature>
<accession>A0A5N5ISR0</accession>
<dbReference type="Proteomes" id="UP000319204">
    <property type="component" value="Unassembled WGS sequence"/>
</dbReference>
<dbReference type="Pfam" id="PF13564">
    <property type="entry name" value="DoxX_2"/>
    <property type="match status" value="1"/>
</dbReference>
<evidence type="ECO:0000256" key="4">
    <source>
        <dbReference type="ARBA" id="ARBA00023136"/>
    </source>
</evidence>
<reference evidence="6" key="1">
    <citation type="submission" date="2019-10" db="EMBL/GenBank/DDBJ databases">
        <title>Muricauda hadale sp. nov., a piezophilic bacterium isolated from hadopelagic water of the Mariana Trench.</title>
        <authorList>
            <person name="Wei Y."/>
        </authorList>
    </citation>
    <scope>NUCLEOTIDE SEQUENCE [LARGE SCALE GENOMIC DNA]</scope>
    <source>
        <strain evidence="6">MT-229</strain>
    </source>
</reference>
<dbReference type="GO" id="GO:0016020">
    <property type="term" value="C:membrane"/>
    <property type="evidence" value="ECO:0007669"/>
    <property type="project" value="UniProtKB-SubCell"/>
</dbReference>
<proteinExistence type="predicted"/>
<name>A0A5N5ISR0_9FLAO</name>
<keyword evidence="7" id="KW-1185">Reference proteome</keyword>
<organism evidence="6 7">
    <name type="scientific">Flagellimonas hadalis</name>
    <dbReference type="NCBI Taxonomy" id="2597517"/>
    <lineage>
        <taxon>Bacteria</taxon>
        <taxon>Pseudomonadati</taxon>
        <taxon>Bacteroidota</taxon>
        <taxon>Flavobacteriia</taxon>
        <taxon>Flavobacteriales</taxon>
        <taxon>Flavobacteriaceae</taxon>
        <taxon>Flagellimonas</taxon>
    </lineage>
</organism>
<dbReference type="InterPro" id="IPR032808">
    <property type="entry name" value="DoxX"/>
</dbReference>
<feature type="transmembrane region" description="Helical" evidence="5">
    <location>
        <begin position="67"/>
        <end position="86"/>
    </location>
</feature>
<evidence type="ECO:0000313" key="6">
    <source>
        <dbReference type="EMBL" id="KAB5490910.1"/>
    </source>
</evidence>
<comment type="subcellular location">
    <subcellularLocation>
        <location evidence="1">Membrane</location>
        <topology evidence="1">Multi-pass membrane protein</topology>
    </subcellularLocation>
</comment>
<keyword evidence="4 5" id="KW-0472">Membrane</keyword>
<evidence type="ECO:0000256" key="2">
    <source>
        <dbReference type="ARBA" id="ARBA00022692"/>
    </source>
</evidence>
<dbReference type="EMBL" id="VNIK02000002">
    <property type="protein sequence ID" value="KAB5490910.1"/>
    <property type="molecule type" value="Genomic_DNA"/>
</dbReference>
<keyword evidence="2 5" id="KW-0812">Transmembrane</keyword>
<sequence>MLTKIISGVLVAVILFMGVKQGLAMITGKPEMLEMFDKLGLQKATVMVLGIITLLGTVLIALPKTFLWGNFIMATTILMILCLQLSHNNLKGAAMEVPFLLLNLIVIYLRHPLDN</sequence>
<protein>
    <recommendedName>
        <fullName evidence="8">DoxX family protein</fullName>
    </recommendedName>
</protein>
<dbReference type="RefSeq" id="WP_151889600.1">
    <property type="nucleotide sequence ID" value="NZ_VNIK02000002.1"/>
</dbReference>
<dbReference type="OrthoDB" id="826196at2"/>
<evidence type="ECO:0008006" key="8">
    <source>
        <dbReference type="Google" id="ProtNLM"/>
    </source>
</evidence>
<evidence type="ECO:0000313" key="7">
    <source>
        <dbReference type="Proteomes" id="UP000319204"/>
    </source>
</evidence>
<evidence type="ECO:0000256" key="1">
    <source>
        <dbReference type="ARBA" id="ARBA00004141"/>
    </source>
</evidence>
<feature type="transmembrane region" description="Helical" evidence="5">
    <location>
        <begin position="92"/>
        <end position="109"/>
    </location>
</feature>
<keyword evidence="3 5" id="KW-1133">Transmembrane helix</keyword>
<evidence type="ECO:0000256" key="3">
    <source>
        <dbReference type="ARBA" id="ARBA00022989"/>
    </source>
</evidence>